<dbReference type="AlphaFoldDB" id="X1SJA3"/>
<organism evidence="1">
    <name type="scientific">marine sediment metagenome</name>
    <dbReference type="NCBI Taxonomy" id="412755"/>
    <lineage>
        <taxon>unclassified sequences</taxon>
        <taxon>metagenomes</taxon>
        <taxon>ecological metagenomes</taxon>
    </lineage>
</organism>
<name>X1SJA3_9ZZZZ</name>
<protein>
    <submittedName>
        <fullName evidence="1">Uncharacterized protein</fullName>
    </submittedName>
</protein>
<proteinExistence type="predicted"/>
<accession>X1SJA3</accession>
<sequence length="52" mass="5897">MSIERLDLLKKALHPEKQINIIDQCEIVAEALAPESPYEEDNEGLAIYLEIS</sequence>
<reference evidence="1" key="1">
    <citation type="journal article" date="2014" name="Front. Microbiol.">
        <title>High frequency of phylogenetically diverse reductive dehalogenase-homologous genes in deep subseafloor sedimentary metagenomes.</title>
        <authorList>
            <person name="Kawai M."/>
            <person name="Futagami T."/>
            <person name="Toyoda A."/>
            <person name="Takaki Y."/>
            <person name="Nishi S."/>
            <person name="Hori S."/>
            <person name="Arai W."/>
            <person name="Tsubouchi T."/>
            <person name="Morono Y."/>
            <person name="Uchiyama I."/>
            <person name="Ito T."/>
            <person name="Fujiyama A."/>
            <person name="Inagaki F."/>
            <person name="Takami H."/>
        </authorList>
    </citation>
    <scope>NUCLEOTIDE SEQUENCE</scope>
    <source>
        <strain evidence="1">Expedition CK06-06</strain>
    </source>
</reference>
<comment type="caution">
    <text evidence="1">The sequence shown here is derived from an EMBL/GenBank/DDBJ whole genome shotgun (WGS) entry which is preliminary data.</text>
</comment>
<gene>
    <name evidence="1" type="ORF">S12H4_40433</name>
</gene>
<feature type="non-terminal residue" evidence="1">
    <location>
        <position position="52"/>
    </location>
</feature>
<evidence type="ECO:0000313" key="1">
    <source>
        <dbReference type="EMBL" id="GAI93033.1"/>
    </source>
</evidence>
<dbReference type="EMBL" id="BARW01024536">
    <property type="protein sequence ID" value="GAI93033.1"/>
    <property type="molecule type" value="Genomic_DNA"/>
</dbReference>